<evidence type="ECO:0000256" key="2">
    <source>
        <dbReference type="ARBA" id="ARBA00012695"/>
    </source>
</evidence>
<evidence type="ECO:0000256" key="1">
    <source>
        <dbReference type="ARBA" id="ARBA00004739"/>
    </source>
</evidence>
<dbReference type="PIRSF" id="PIRSF000196">
    <property type="entry name" value="Pro_dehydrog"/>
    <property type="match status" value="1"/>
</dbReference>
<comment type="cofactor">
    <cofactor evidence="10">
        <name>FAD</name>
        <dbReference type="ChEBI" id="CHEBI:57692"/>
    </cofactor>
    <text evidence="10">Binds 1 FAD per subunit.</text>
</comment>
<evidence type="ECO:0000256" key="4">
    <source>
        <dbReference type="ARBA" id="ARBA00022741"/>
    </source>
</evidence>
<evidence type="ECO:0000256" key="8">
    <source>
        <dbReference type="ARBA" id="ARBA00048779"/>
    </source>
</evidence>
<dbReference type="Proteomes" id="UP000292373">
    <property type="component" value="Unassembled WGS sequence"/>
</dbReference>
<dbReference type="EC" id="1.5.5.2" evidence="2"/>
<keyword evidence="5 10" id="KW-0274">FAD</keyword>
<feature type="binding site" evidence="9">
    <location>
        <position position="283"/>
    </location>
    <ligand>
        <name>substrate</name>
    </ligand>
</feature>
<dbReference type="PANTHER" id="PTHR13914:SF0">
    <property type="entry name" value="PROLINE DEHYDROGENASE 1, MITOCHONDRIAL"/>
    <property type="match status" value="1"/>
</dbReference>
<name>A0A4Q9KCN8_9ACTN</name>
<evidence type="ECO:0000256" key="10">
    <source>
        <dbReference type="PIRSR" id="PIRSR000196-2"/>
    </source>
</evidence>
<dbReference type="PANTHER" id="PTHR13914">
    <property type="entry name" value="PROLINE OXIDASE"/>
    <property type="match status" value="1"/>
</dbReference>
<gene>
    <name evidence="12" type="ORF">ET989_09700</name>
</gene>
<evidence type="ECO:0000256" key="6">
    <source>
        <dbReference type="ARBA" id="ARBA00023002"/>
    </source>
</evidence>
<keyword evidence="3" id="KW-0285">Flavoprotein</keyword>
<keyword evidence="13" id="KW-1185">Reference proteome</keyword>
<dbReference type="EMBL" id="SDMQ01000009">
    <property type="protein sequence ID" value="TBT84049.1"/>
    <property type="molecule type" value="Genomic_DNA"/>
</dbReference>
<dbReference type="InterPro" id="IPR015659">
    <property type="entry name" value="Proline_oxidase"/>
</dbReference>
<comment type="pathway">
    <text evidence="1">Amino-acid degradation; L-proline degradation into L-glutamate; L-glutamate from L-proline: step 1/2.</text>
</comment>
<keyword evidence="4 10" id="KW-0547">Nucleotide-binding</keyword>
<dbReference type="GO" id="GO:0004657">
    <property type="term" value="F:proline dehydrogenase activity"/>
    <property type="evidence" value="ECO:0007669"/>
    <property type="project" value="UniProtKB-EC"/>
</dbReference>
<dbReference type="InterPro" id="IPR029041">
    <property type="entry name" value="FAD-linked_oxidoreductase-like"/>
</dbReference>
<reference evidence="12 13" key="1">
    <citation type="submission" date="2019-01" db="EMBL/GenBank/DDBJ databases">
        <title>Lactibacter flavus gen. nov., sp. nov., a novel bacterium of the family Propionibacteriaceae isolated from raw milk and dairy products.</title>
        <authorList>
            <person name="Huptas C."/>
            <person name="Wenning M."/>
            <person name="Breitenwieser F."/>
            <person name="Doll E."/>
            <person name="Von Neubeck M."/>
            <person name="Busse H.-J."/>
            <person name="Scherer S."/>
        </authorList>
    </citation>
    <scope>NUCLEOTIDE SEQUENCE [LARGE SCALE GENOMIC DNA]</scope>
    <source>
        <strain evidence="12 13">KCTC 33808</strain>
    </source>
</reference>
<dbReference type="OrthoDB" id="9773461at2"/>
<evidence type="ECO:0000256" key="9">
    <source>
        <dbReference type="PIRSR" id="PIRSR000196-1"/>
    </source>
</evidence>
<dbReference type="GO" id="GO:0000166">
    <property type="term" value="F:nucleotide binding"/>
    <property type="evidence" value="ECO:0007669"/>
    <property type="project" value="UniProtKB-KW"/>
</dbReference>
<sequence>MLAASRNHTVRDLATRLPVVRRTVDRFVPGEGVEDALRAVREIKASGRLATIDTLGEDTTTTAAASAATQANITLVRSLADAGLTDVAEVSLKASALGQALPGGAELALENAQRIASAAAEAGTTVTLDAEDHTTTDATHALVDALRHEFAGTGTVLQAMLFRTEADAARFAGPGSRVRLCKGAYAEPASVAHQSPADVRAAFQRCLAVLVAGEGYPMIATHDPAMITAALGQLLVAGRSVDSYEFQMLYGVRPDEQLRLAREGHRVRVYVPYGVDWYGYYMRRLAEKPANLALLGRALVSRS</sequence>
<dbReference type="Gene3D" id="3.20.20.220">
    <property type="match status" value="1"/>
</dbReference>
<evidence type="ECO:0000256" key="3">
    <source>
        <dbReference type="ARBA" id="ARBA00022630"/>
    </source>
</evidence>
<evidence type="ECO:0000313" key="13">
    <source>
        <dbReference type="Proteomes" id="UP000292373"/>
    </source>
</evidence>
<dbReference type="UniPathway" id="UPA00261">
    <property type="reaction ID" value="UER00373"/>
</dbReference>
<feature type="binding site" evidence="10">
    <location>
        <begin position="221"/>
        <end position="222"/>
    </location>
    <ligand>
        <name>FAD</name>
        <dbReference type="ChEBI" id="CHEBI:57692"/>
    </ligand>
</feature>
<protein>
    <recommendedName>
        <fullName evidence="2">proline dehydrogenase</fullName>
        <ecNumber evidence="2">1.5.5.2</ecNumber>
    </recommendedName>
</protein>
<comment type="catalytic activity">
    <reaction evidence="8">
        <text>L-proline + a quinone = (S)-1-pyrroline-5-carboxylate + a quinol + H(+)</text>
        <dbReference type="Rhea" id="RHEA:23784"/>
        <dbReference type="ChEBI" id="CHEBI:15378"/>
        <dbReference type="ChEBI" id="CHEBI:17388"/>
        <dbReference type="ChEBI" id="CHEBI:24646"/>
        <dbReference type="ChEBI" id="CHEBI:60039"/>
        <dbReference type="ChEBI" id="CHEBI:132124"/>
        <dbReference type="EC" id="1.5.5.2"/>
    </reaction>
</comment>
<feature type="binding site" evidence="10">
    <location>
        <begin position="182"/>
        <end position="184"/>
    </location>
    <ligand>
        <name>FAD</name>
        <dbReference type="ChEBI" id="CHEBI:57692"/>
    </ligand>
</feature>
<dbReference type="InterPro" id="IPR008219">
    <property type="entry name" value="PRODH_bac_arc"/>
</dbReference>
<feature type="binding site" evidence="9">
    <location>
        <position position="93"/>
    </location>
    <ligand>
        <name>substrate</name>
    </ligand>
</feature>
<proteinExistence type="predicted"/>
<dbReference type="GO" id="GO:0010133">
    <property type="term" value="P:L-proline catabolic process to L-glutamate"/>
    <property type="evidence" value="ECO:0007669"/>
    <property type="project" value="UniProtKB-UniPathway"/>
</dbReference>
<comment type="caution">
    <text evidence="12">The sequence shown here is derived from an EMBL/GenBank/DDBJ whole genome shotgun (WGS) entry which is preliminary data.</text>
</comment>
<evidence type="ECO:0000256" key="7">
    <source>
        <dbReference type="ARBA" id="ARBA00023062"/>
    </source>
</evidence>
<keyword evidence="7" id="KW-0642">Proline metabolism</keyword>
<organism evidence="12 13">
    <name type="scientific">Propioniciclava sinopodophylli</name>
    <dbReference type="NCBI Taxonomy" id="1837344"/>
    <lineage>
        <taxon>Bacteria</taxon>
        <taxon>Bacillati</taxon>
        <taxon>Actinomycetota</taxon>
        <taxon>Actinomycetes</taxon>
        <taxon>Propionibacteriales</taxon>
        <taxon>Propionibacteriaceae</taxon>
        <taxon>Propioniciclava</taxon>
    </lineage>
</organism>
<evidence type="ECO:0000256" key="5">
    <source>
        <dbReference type="ARBA" id="ARBA00022827"/>
    </source>
</evidence>
<dbReference type="Pfam" id="PF01619">
    <property type="entry name" value="Pro_dh"/>
    <property type="match status" value="1"/>
</dbReference>
<accession>A0A4Q9KCN8</accession>
<dbReference type="SUPFAM" id="SSF51730">
    <property type="entry name" value="FAD-linked oxidoreductase"/>
    <property type="match status" value="1"/>
</dbReference>
<dbReference type="AlphaFoldDB" id="A0A4Q9KCN8"/>
<evidence type="ECO:0000313" key="12">
    <source>
        <dbReference type="EMBL" id="TBT84049.1"/>
    </source>
</evidence>
<evidence type="ECO:0000259" key="11">
    <source>
        <dbReference type="Pfam" id="PF01619"/>
    </source>
</evidence>
<keyword evidence="6" id="KW-0560">Oxidoreductase</keyword>
<feature type="domain" description="Proline dehydrogenase" evidence="11">
    <location>
        <begin position="37"/>
        <end position="291"/>
    </location>
</feature>
<feature type="binding site" evidence="10">
    <location>
        <position position="158"/>
    </location>
    <ligand>
        <name>FAD</name>
        <dbReference type="ChEBI" id="CHEBI:57692"/>
    </ligand>
</feature>
<feature type="binding site" evidence="9">
    <location>
        <position position="284"/>
    </location>
    <ligand>
        <name>substrate</name>
    </ligand>
</feature>
<dbReference type="InterPro" id="IPR002872">
    <property type="entry name" value="Proline_DH_dom"/>
</dbReference>